<dbReference type="Pfam" id="PF14190">
    <property type="entry name" value="DUF4313"/>
    <property type="match status" value="1"/>
</dbReference>
<sequence>MHRSWKSENSYPRKWEERRTDMTSLNVKTEYSEYKDCKLRVGKYVEDNSVAVEIYNRWDGPIARVTTCLCDHSLAEDEAYVDTNNCPWAVALLEENGFAERTGRTRRSGYCEYPAMKFDRSKMAEFEEES</sequence>
<comment type="caution">
    <text evidence="1">The sequence shown here is derived from an EMBL/GenBank/DDBJ whole genome shotgun (WGS) entry which is preliminary data.</text>
</comment>
<name>A0A395V6B2_9FIRM</name>
<protein>
    <submittedName>
        <fullName evidence="1">DUF4313 domain-containing protein</fullName>
    </submittedName>
</protein>
<organism evidence="1 2">
    <name type="scientific">Agathobacter rectalis</name>
    <dbReference type="NCBI Taxonomy" id="39491"/>
    <lineage>
        <taxon>Bacteria</taxon>
        <taxon>Bacillati</taxon>
        <taxon>Bacillota</taxon>
        <taxon>Clostridia</taxon>
        <taxon>Lachnospirales</taxon>
        <taxon>Lachnospiraceae</taxon>
        <taxon>Agathobacter</taxon>
    </lineage>
</organism>
<dbReference type="EMBL" id="QRUJ01000001">
    <property type="protein sequence ID" value="RGR56867.1"/>
    <property type="molecule type" value="Genomic_DNA"/>
</dbReference>
<dbReference type="InterPro" id="IPR025462">
    <property type="entry name" value="DUF4313"/>
</dbReference>
<evidence type="ECO:0000313" key="1">
    <source>
        <dbReference type="EMBL" id="RGR56867.1"/>
    </source>
</evidence>
<dbReference type="AlphaFoldDB" id="A0A395V6B2"/>
<gene>
    <name evidence="1" type="ORF">DWY38_00495</name>
</gene>
<proteinExistence type="predicted"/>
<reference evidence="1 2" key="1">
    <citation type="submission" date="2018-08" db="EMBL/GenBank/DDBJ databases">
        <title>A genome reference for cultivated species of the human gut microbiota.</title>
        <authorList>
            <person name="Zou Y."/>
            <person name="Xue W."/>
            <person name="Luo G."/>
        </authorList>
    </citation>
    <scope>NUCLEOTIDE SEQUENCE [LARGE SCALE GENOMIC DNA]</scope>
    <source>
        <strain evidence="1 2">AF25-15</strain>
    </source>
</reference>
<accession>A0A395V6B2</accession>
<dbReference type="Proteomes" id="UP000266066">
    <property type="component" value="Unassembled WGS sequence"/>
</dbReference>
<evidence type="ECO:0000313" key="2">
    <source>
        <dbReference type="Proteomes" id="UP000266066"/>
    </source>
</evidence>